<name>A0A0P9N541_PSESX</name>
<sequence length="54" mass="6276">MTGISGIPAYNPDLYQYLSPLGWEHINLTGNYVWRQSRKLEDGKFRPLRQLGKP</sequence>
<accession>A0A0P9N541</accession>
<proteinExistence type="predicted"/>
<evidence type="ECO:0000313" key="2">
    <source>
        <dbReference type="Proteomes" id="UP000050381"/>
    </source>
</evidence>
<dbReference type="Proteomes" id="UP000050381">
    <property type="component" value="Unassembled WGS sequence"/>
</dbReference>
<evidence type="ECO:0000313" key="1">
    <source>
        <dbReference type="EMBL" id="KPX00054.1"/>
    </source>
</evidence>
<comment type="caution">
    <text evidence="1">The sequence shown here is derived from an EMBL/GenBank/DDBJ whole genome shotgun (WGS) entry which is preliminary data.</text>
</comment>
<dbReference type="AlphaFoldDB" id="A0A0P9N541"/>
<dbReference type="EMBL" id="LJQD01000031">
    <property type="protein sequence ID" value="KPX00054.1"/>
    <property type="molecule type" value="Genomic_DNA"/>
</dbReference>
<reference evidence="1 2" key="1">
    <citation type="submission" date="2015-09" db="EMBL/GenBank/DDBJ databases">
        <title>Genome announcement of multiple Pseudomonas syringae strains.</title>
        <authorList>
            <person name="Thakur S."/>
            <person name="Wang P.W."/>
            <person name="Gong Y."/>
            <person name="Weir B.S."/>
            <person name="Guttman D.S."/>
        </authorList>
    </citation>
    <scope>NUCLEOTIDE SEQUENCE [LARGE SCALE GENOMIC DNA]</scope>
    <source>
        <strain evidence="1 2">ICMP9419</strain>
    </source>
</reference>
<organism evidence="1 2">
    <name type="scientific">Pseudomonas syringae pv. castaneae</name>
    <dbReference type="NCBI Taxonomy" id="264450"/>
    <lineage>
        <taxon>Bacteria</taxon>
        <taxon>Pseudomonadati</taxon>
        <taxon>Pseudomonadota</taxon>
        <taxon>Gammaproteobacteria</taxon>
        <taxon>Pseudomonadales</taxon>
        <taxon>Pseudomonadaceae</taxon>
        <taxon>Pseudomonas</taxon>
        <taxon>Pseudomonas syringae</taxon>
    </lineage>
</organism>
<gene>
    <name evidence="1" type="ORF">ALO79_03516</name>
</gene>
<dbReference type="PATRIC" id="fig|264450.4.peg.4210"/>
<dbReference type="RefSeq" id="WP_154618341.1">
    <property type="nucleotide sequence ID" value="NZ_LIIH01000016.1"/>
</dbReference>
<protein>
    <submittedName>
        <fullName evidence="1">Transposase</fullName>
    </submittedName>
</protein>